<keyword evidence="3 5" id="KW-0687">Ribonucleoprotein</keyword>
<dbReference type="HAMAP" id="MF_00329">
    <property type="entry name" value="Ribosomal_eL18"/>
    <property type="match status" value="1"/>
</dbReference>
<dbReference type="GO" id="GO:0006412">
    <property type="term" value="P:translation"/>
    <property type="evidence" value="ECO:0007669"/>
    <property type="project" value="UniProtKB-UniRule"/>
</dbReference>
<evidence type="ECO:0000256" key="5">
    <source>
        <dbReference type="HAMAP-Rule" id="MF_00329"/>
    </source>
</evidence>
<keyword evidence="2 5" id="KW-0689">Ribosomal protein</keyword>
<dbReference type="InterPro" id="IPR021131">
    <property type="entry name" value="Ribosomal_uL15/eL18"/>
</dbReference>
<dbReference type="PANTHER" id="PTHR10934:SF2">
    <property type="entry name" value="LARGE RIBOSOMAL SUBUNIT PROTEIN EL18"/>
    <property type="match status" value="1"/>
</dbReference>
<sequence length="120" mass="13250">MKRTGKTNPRLTDLIRTLRTASGENEANIWREIARRLDTSGRNYAEVNIGKINRYAQEGEIILVPGKVLGSGVLEHSVKVAALNFSDSAREKITQASGDCMTIEELLTANPKGSQVRILR</sequence>
<dbReference type="Proteomes" id="UP001524383">
    <property type="component" value="Unassembled WGS sequence"/>
</dbReference>
<dbReference type="InterPro" id="IPR000039">
    <property type="entry name" value="Ribosomal_eL18"/>
</dbReference>
<evidence type="ECO:0000256" key="2">
    <source>
        <dbReference type="ARBA" id="ARBA00022980"/>
    </source>
</evidence>
<dbReference type="GO" id="GO:0005840">
    <property type="term" value="C:ribosome"/>
    <property type="evidence" value="ECO:0007669"/>
    <property type="project" value="UniProtKB-KW"/>
</dbReference>
<dbReference type="EMBL" id="VOTZ01000010">
    <property type="protein sequence ID" value="MCQ1538500.1"/>
    <property type="molecule type" value="Genomic_DNA"/>
</dbReference>
<evidence type="ECO:0000313" key="7">
    <source>
        <dbReference type="EMBL" id="MCQ1538500.1"/>
    </source>
</evidence>
<organism evidence="7 8">
    <name type="scientific">Methanocalculus taiwanensis</name>
    <dbReference type="NCBI Taxonomy" id="106207"/>
    <lineage>
        <taxon>Archaea</taxon>
        <taxon>Methanobacteriati</taxon>
        <taxon>Methanobacteriota</taxon>
        <taxon>Stenosarchaea group</taxon>
        <taxon>Methanomicrobia</taxon>
        <taxon>Methanomicrobiales</taxon>
        <taxon>Methanocalculaceae</taxon>
        <taxon>Methanocalculus</taxon>
    </lineage>
</organism>
<dbReference type="PANTHER" id="PTHR10934">
    <property type="entry name" value="60S RIBOSOMAL PROTEIN L18"/>
    <property type="match status" value="1"/>
</dbReference>
<gene>
    <name evidence="5" type="primary">rpl18e</name>
    <name evidence="7" type="ORF">FTO68_05805</name>
</gene>
<comment type="similarity">
    <text evidence="1 5">Belongs to the eukaryotic ribosomal protein eL18 family.</text>
</comment>
<dbReference type="GO" id="GO:1990904">
    <property type="term" value="C:ribonucleoprotein complex"/>
    <property type="evidence" value="ECO:0007669"/>
    <property type="project" value="UniProtKB-KW"/>
</dbReference>
<dbReference type="Pfam" id="PF17135">
    <property type="entry name" value="Ribosomal_L18"/>
    <property type="match status" value="1"/>
</dbReference>
<reference evidence="7 8" key="1">
    <citation type="submission" date="2019-08" db="EMBL/GenBank/DDBJ databases">
        <authorList>
            <person name="Chen S.-C."/>
            <person name="Lai M.-C."/>
            <person name="You Y.-T."/>
        </authorList>
    </citation>
    <scope>NUCLEOTIDE SEQUENCE [LARGE SCALE GENOMIC DNA]</scope>
    <source>
        <strain evidence="7 8">P2F9704a</strain>
    </source>
</reference>
<proteinExistence type="inferred from homology"/>
<name>A0ABD4TMI8_9EURY</name>
<dbReference type="Gene3D" id="3.100.10.10">
    <property type="match status" value="1"/>
</dbReference>
<dbReference type="AlphaFoldDB" id="A0ABD4TMI8"/>
<comment type="caution">
    <text evidence="7">The sequence shown here is derived from an EMBL/GenBank/DDBJ whole genome shotgun (WGS) entry which is preliminary data.</text>
</comment>
<evidence type="ECO:0000256" key="1">
    <source>
        <dbReference type="ARBA" id="ARBA00006815"/>
    </source>
</evidence>
<dbReference type="SUPFAM" id="SSF52080">
    <property type="entry name" value="Ribosomal proteins L15p and L18e"/>
    <property type="match status" value="1"/>
</dbReference>
<dbReference type="RefSeq" id="WP_255332445.1">
    <property type="nucleotide sequence ID" value="NZ_VOTZ01000010.1"/>
</dbReference>
<dbReference type="InterPro" id="IPR022947">
    <property type="entry name" value="Ribosomal_eL18_arc"/>
</dbReference>
<evidence type="ECO:0000256" key="3">
    <source>
        <dbReference type="ARBA" id="ARBA00023274"/>
    </source>
</evidence>
<accession>A0ABD4TMI8</accession>
<protein>
    <recommendedName>
        <fullName evidence="4 5">Large ribosomal subunit protein eL18</fullName>
    </recommendedName>
</protein>
<dbReference type="FunFam" id="3.100.10.10:FF:000013">
    <property type="entry name" value="50S ribosomal protein L18e"/>
    <property type="match status" value="1"/>
</dbReference>
<keyword evidence="8" id="KW-1185">Reference proteome</keyword>
<dbReference type="NCBIfam" id="NF003079">
    <property type="entry name" value="PRK04005.1"/>
    <property type="match status" value="1"/>
</dbReference>
<dbReference type="InterPro" id="IPR036227">
    <property type="entry name" value="Ribosomal_uL15/eL18_sf"/>
</dbReference>
<evidence type="ECO:0000259" key="6">
    <source>
        <dbReference type="Pfam" id="PF17135"/>
    </source>
</evidence>
<feature type="domain" description="Large ribosomal subunit protein uL15/eL18" evidence="6">
    <location>
        <begin position="8"/>
        <end position="120"/>
    </location>
</feature>
<evidence type="ECO:0000313" key="8">
    <source>
        <dbReference type="Proteomes" id="UP001524383"/>
    </source>
</evidence>
<evidence type="ECO:0000256" key="4">
    <source>
        <dbReference type="ARBA" id="ARBA00035218"/>
    </source>
</evidence>